<comment type="caution">
    <text evidence="3">The sequence shown here is derived from an EMBL/GenBank/DDBJ whole genome shotgun (WGS) entry which is preliminary data.</text>
</comment>
<name>A0A328HF71_ARTGO</name>
<accession>A0A328HF71</accession>
<keyword evidence="2" id="KW-0472">Membrane</keyword>
<feature type="region of interest" description="Disordered" evidence="1">
    <location>
        <begin position="1"/>
        <end position="42"/>
    </location>
</feature>
<organism evidence="3 4">
    <name type="scientific">Arthrobacter globiformis</name>
    <dbReference type="NCBI Taxonomy" id="1665"/>
    <lineage>
        <taxon>Bacteria</taxon>
        <taxon>Bacillati</taxon>
        <taxon>Actinomycetota</taxon>
        <taxon>Actinomycetes</taxon>
        <taxon>Micrococcales</taxon>
        <taxon>Micrococcaceae</taxon>
        <taxon>Arthrobacter</taxon>
    </lineage>
</organism>
<evidence type="ECO:0000256" key="1">
    <source>
        <dbReference type="SAM" id="MobiDB-lite"/>
    </source>
</evidence>
<feature type="transmembrane region" description="Helical" evidence="2">
    <location>
        <begin position="51"/>
        <end position="75"/>
    </location>
</feature>
<sequence length="195" mass="21437">MEPQRHEGPGHPNQPPYPPQQYYAQNPQQYPQYGPPQQWAPPPPMKSKTGWILGIIALSLMICGILLFVGCSALVSEINGGGGSQAEKAAAMRAAVDNVREDGWTEIHRFERKIDPGCLSIDTHCLRLEVAWAVDHEVTVDEVASRLGKNIDEFKAEGYGSGTCMTNRDSNSMTEICVGDRSDGRHDASVTMTRK</sequence>
<evidence type="ECO:0000313" key="3">
    <source>
        <dbReference type="EMBL" id="RAM36791.1"/>
    </source>
</evidence>
<protein>
    <submittedName>
        <fullName evidence="3">Uncharacterized protein</fullName>
    </submittedName>
</protein>
<keyword evidence="2" id="KW-1133">Transmembrane helix</keyword>
<dbReference type="Proteomes" id="UP000249166">
    <property type="component" value="Unassembled WGS sequence"/>
</dbReference>
<dbReference type="OrthoDB" id="4947718at2"/>
<keyword evidence="2" id="KW-0812">Transmembrane</keyword>
<reference evidence="3 4" key="1">
    <citation type="submission" date="2018-04" db="EMBL/GenBank/DDBJ databases">
        <title>Bacteria isolated from cave deposits of Manipur.</title>
        <authorList>
            <person name="Sahoo D."/>
            <person name="Sarangthem I."/>
            <person name="Nandeibam J."/>
        </authorList>
    </citation>
    <scope>NUCLEOTIDE SEQUENCE [LARGE SCALE GENOMIC DNA]</scope>
    <source>
        <strain evidence="4">mrc11</strain>
    </source>
</reference>
<dbReference type="SUPFAM" id="SSF81995">
    <property type="entry name" value="beta-sandwich domain of Sec23/24"/>
    <property type="match status" value="1"/>
</dbReference>
<feature type="compositionally biased region" description="Low complexity" evidence="1">
    <location>
        <begin position="20"/>
        <end position="37"/>
    </location>
</feature>
<proteinExistence type="predicted"/>
<dbReference type="EMBL" id="QLNP01000084">
    <property type="protein sequence ID" value="RAM36791.1"/>
    <property type="molecule type" value="Genomic_DNA"/>
</dbReference>
<evidence type="ECO:0000256" key="2">
    <source>
        <dbReference type="SAM" id="Phobius"/>
    </source>
</evidence>
<evidence type="ECO:0000313" key="4">
    <source>
        <dbReference type="Proteomes" id="UP000249166"/>
    </source>
</evidence>
<dbReference type="AlphaFoldDB" id="A0A328HF71"/>
<gene>
    <name evidence="3" type="ORF">DBZ45_13225</name>
</gene>